<gene>
    <name evidence="2" type="ORF">SLEP1_g9633</name>
</gene>
<proteinExistence type="predicted"/>
<evidence type="ECO:0000313" key="2">
    <source>
        <dbReference type="EMBL" id="GKU96392.1"/>
    </source>
</evidence>
<comment type="caution">
    <text evidence="2">The sequence shown here is derived from an EMBL/GenBank/DDBJ whole genome shotgun (WGS) entry which is preliminary data.</text>
</comment>
<evidence type="ECO:0000313" key="3">
    <source>
        <dbReference type="Proteomes" id="UP001054252"/>
    </source>
</evidence>
<reference evidence="2 3" key="1">
    <citation type="journal article" date="2021" name="Commun. Biol.">
        <title>The genome of Shorea leprosula (Dipterocarpaceae) highlights the ecological relevance of drought in aseasonal tropical rainforests.</title>
        <authorList>
            <person name="Ng K.K.S."/>
            <person name="Kobayashi M.J."/>
            <person name="Fawcett J.A."/>
            <person name="Hatakeyama M."/>
            <person name="Paape T."/>
            <person name="Ng C.H."/>
            <person name="Ang C.C."/>
            <person name="Tnah L.H."/>
            <person name="Lee C.T."/>
            <person name="Nishiyama T."/>
            <person name="Sese J."/>
            <person name="O'Brien M.J."/>
            <person name="Copetti D."/>
            <person name="Mohd Noor M.I."/>
            <person name="Ong R.C."/>
            <person name="Putra M."/>
            <person name="Sireger I.Z."/>
            <person name="Indrioko S."/>
            <person name="Kosugi Y."/>
            <person name="Izuno A."/>
            <person name="Isagi Y."/>
            <person name="Lee S.L."/>
            <person name="Shimizu K.K."/>
        </authorList>
    </citation>
    <scope>NUCLEOTIDE SEQUENCE [LARGE SCALE GENOMIC DNA]</scope>
    <source>
        <strain evidence="2">214</strain>
    </source>
</reference>
<dbReference type="EMBL" id="BPVZ01000010">
    <property type="protein sequence ID" value="GKU96392.1"/>
    <property type="molecule type" value="Genomic_DNA"/>
</dbReference>
<keyword evidence="1" id="KW-0472">Membrane</keyword>
<name>A0AAV5IEW5_9ROSI</name>
<evidence type="ECO:0000256" key="1">
    <source>
        <dbReference type="SAM" id="Phobius"/>
    </source>
</evidence>
<keyword evidence="3" id="KW-1185">Reference proteome</keyword>
<keyword evidence="1" id="KW-1133">Transmembrane helix</keyword>
<dbReference type="Proteomes" id="UP001054252">
    <property type="component" value="Unassembled WGS sequence"/>
</dbReference>
<feature type="transmembrane region" description="Helical" evidence="1">
    <location>
        <begin position="64"/>
        <end position="82"/>
    </location>
</feature>
<accession>A0AAV5IEW5</accession>
<dbReference type="AlphaFoldDB" id="A0AAV5IEW5"/>
<organism evidence="2 3">
    <name type="scientific">Rubroshorea leprosula</name>
    <dbReference type="NCBI Taxonomy" id="152421"/>
    <lineage>
        <taxon>Eukaryota</taxon>
        <taxon>Viridiplantae</taxon>
        <taxon>Streptophyta</taxon>
        <taxon>Embryophyta</taxon>
        <taxon>Tracheophyta</taxon>
        <taxon>Spermatophyta</taxon>
        <taxon>Magnoliopsida</taxon>
        <taxon>eudicotyledons</taxon>
        <taxon>Gunneridae</taxon>
        <taxon>Pentapetalae</taxon>
        <taxon>rosids</taxon>
        <taxon>malvids</taxon>
        <taxon>Malvales</taxon>
        <taxon>Dipterocarpaceae</taxon>
        <taxon>Rubroshorea</taxon>
    </lineage>
</organism>
<keyword evidence="1" id="KW-0812">Transmembrane</keyword>
<protein>
    <submittedName>
        <fullName evidence="2">Uncharacterized protein</fullName>
    </submittedName>
</protein>
<sequence length="102" mass="11447">MQNWVLDLFPISAEVIRRVLVLLWALYCKRSDVTFNGVHFTRANVVQLAGIMISNFDEAALKCVLQPPCLMFVLGSLLYMVLSKLMLTVGFRTKTKGVALVV</sequence>